<proteinExistence type="predicted"/>
<feature type="region of interest" description="Disordered" evidence="1">
    <location>
        <begin position="1"/>
        <end position="89"/>
    </location>
</feature>
<name>A0AAN6WQD8_9PEZI</name>
<feature type="region of interest" description="Disordered" evidence="1">
    <location>
        <begin position="216"/>
        <end position="260"/>
    </location>
</feature>
<protein>
    <submittedName>
        <fullName evidence="2">Uncharacterized protein</fullName>
    </submittedName>
</protein>
<feature type="compositionally biased region" description="Gly residues" evidence="1">
    <location>
        <begin position="237"/>
        <end position="246"/>
    </location>
</feature>
<dbReference type="AlphaFoldDB" id="A0AAN6WQD8"/>
<gene>
    <name evidence="2" type="ORF">QBC35DRAFT_286244</name>
</gene>
<feature type="compositionally biased region" description="Low complexity" evidence="1">
    <location>
        <begin position="43"/>
        <end position="57"/>
    </location>
</feature>
<dbReference type="Proteomes" id="UP001302126">
    <property type="component" value="Unassembled WGS sequence"/>
</dbReference>
<feature type="compositionally biased region" description="Low complexity" evidence="1">
    <location>
        <begin position="274"/>
        <end position="292"/>
    </location>
</feature>
<evidence type="ECO:0000313" key="3">
    <source>
        <dbReference type="Proteomes" id="UP001302126"/>
    </source>
</evidence>
<accession>A0AAN6WQD8</accession>
<feature type="compositionally biased region" description="Low complexity" evidence="1">
    <location>
        <begin position="1"/>
        <end position="19"/>
    </location>
</feature>
<reference evidence="2" key="2">
    <citation type="submission" date="2023-05" db="EMBL/GenBank/DDBJ databases">
        <authorList>
            <consortium name="Lawrence Berkeley National Laboratory"/>
            <person name="Steindorff A."/>
            <person name="Hensen N."/>
            <person name="Bonometti L."/>
            <person name="Westerberg I."/>
            <person name="Brannstrom I.O."/>
            <person name="Guillou S."/>
            <person name="Cros-Aarteil S."/>
            <person name="Calhoun S."/>
            <person name="Haridas S."/>
            <person name="Kuo A."/>
            <person name="Mondo S."/>
            <person name="Pangilinan J."/>
            <person name="Riley R."/>
            <person name="Labutti K."/>
            <person name="Andreopoulos B."/>
            <person name="Lipzen A."/>
            <person name="Chen C."/>
            <person name="Yanf M."/>
            <person name="Daum C."/>
            <person name="Ng V."/>
            <person name="Clum A."/>
            <person name="Ohm R."/>
            <person name="Martin F."/>
            <person name="Silar P."/>
            <person name="Natvig D."/>
            <person name="Lalanne C."/>
            <person name="Gautier V."/>
            <person name="Ament-Velasquez S.L."/>
            <person name="Kruys A."/>
            <person name="Hutchinson M.I."/>
            <person name="Powell A.J."/>
            <person name="Barry K."/>
            <person name="Miller A.N."/>
            <person name="Grigoriev I.V."/>
            <person name="Debuchy R."/>
            <person name="Gladieux P."/>
            <person name="Thoren M.H."/>
            <person name="Johannesson H."/>
        </authorList>
    </citation>
    <scope>NUCLEOTIDE SEQUENCE</scope>
    <source>
        <strain evidence="2">PSN309</strain>
    </source>
</reference>
<keyword evidence="3" id="KW-1185">Reference proteome</keyword>
<evidence type="ECO:0000256" key="1">
    <source>
        <dbReference type="SAM" id="MobiDB-lite"/>
    </source>
</evidence>
<dbReference type="InterPro" id="IPR022190">
    <property type="entry name" value="DUF3716"/>
</dbReference>
<evidence type="ECO:0000313" key="2">
    <source>
        <dbReference type="EMBL" id="KAK4186056.1"/>
    </source>
</evidence>
<sequence>METTSAPSATSSGATATTTEPAQQDHQQESPDPSTAPAQANDSPAATSPSSETATPSNLPTAFPKRRRGRPPGRPNTRGNEPEFLDNPAVQKWNSAKTNDPMIVVPINIREALTESLLQHENQKQIFQQESCEIIYYVQGWITGKHIAGKRPSYVNGLLIHSRGRDAVNECSGCTERREKNALGPFLTCRTLPGQFHDCCSNCKWFDSASTCSLFTGPKPNRKRKSKALTSENGDISGAGTGGGENGSVPGVGVDQTGTISTTPVASMVGFAEQQQQQQQQHQDQQQYQHQQLGGTLGNHHTRDEDIHPDLLAGADLHGMAVHSHDVMMHGVDQEGGDDGGIVGDGDPDSVDAQLITQLQDA</sequence>
<reference evidence="2" key="1">
    <citation type="journal article" date="2023" name="Mol. Phylogenet. Evol.">
        <title>Genome-scale phylogeny and comparative genomics of the fungal order Sordariales.</title>
        <authorList>
            <person name="Hensen N."/>
            <person name="Bonometti L."/>
            <person name="Westerberg I."/>
            <person name="Brannstrom I.O."/>
            <person name="Guillou S."/>
            <person name="Cros-Aarteil S."/>
            <person name="Calhoun S."/>
            <person name="Haridas S."/>
            <person name="Kuo A."/>
            <person name="Mondo S."/>
            <person name="Pangilinan J."/>
            <person name="Riley R."/>
            <person name="LaButti K."/>
            <person name="Andreopoulos B."/>
            <person name="Lipzen A."/>
            <person name="Chen C."/>
            <person name="Yan M."/>
            <person name="Daum C."/>
            <person name="Ng V."/>
            <person name="Clum A."/>
            <person name="Steindorff A."/>
            <person name="Ohm R.A."/>
            <person name="Martin F."/>
            <person name="Silar P."/>
            <person name="Natvig D.O."/>
            <person name="Lalanne C."/>
            <person name="Gautier V."/>
            <person name="Ament-Velasquez S.L."/>
            <person name="Kruys A."/>
            <person name="Hutchinson M.I."/>
            <person name="Powell A.J."/>
            <person name="Barry K."/>
            <person name="Miller A.N."/>
            <person name="Grigoriev I.V."/>
            <person name="Debuchy R."/>
            <person name="Gladieux P."/>
            <person name="Hiltunen Thoren M."/>
            <person name="Johannesson H."/>
        </authorList>
    </citation>
    <scope>NUCLEOTIDE SEQUENCE</scope>
    <source>
        <strain evidence="2">PSN309</strain>
    </source>
</reference>
<dbReference type="EMBL" id="MU864433">
    <property type="protein sequence ID" value="KAK4186056.1"/>
    <property type="molecule type" value="Genomic_DNA"/>
</dbReference>
<feature type="compositionally biased region" description="Polar residues" evidence="1">
    <location>
        <begin position="20"/>
        <end position="42"/>
    </location>
</feature>
<organism evidence="2 3">
    <name type="scientific">Podospora australis</name>
    <dbReference type="NCBI Taxonomy" id="1536484"/>
    <lineage>
        <taxon>Eukaryota</taxon>
        <taxon>Fungi</taxon>
        <taxon>Dikarya</taxon>
        <taxon>Ascomycota</taxon>
        <taxon>Pezizomycotina</taxon>
        <taxon>Sordariomycetes</taxon>
        <taxon>Sordariomycetidae</taxon>
        <taxon>Sordariales</taxon>
        <taxon>Podosporaceae</taxon>
        <taxon>Podospora</taxon>
    </lineage>
</organism>
<comment type="caution">
    <text evidence="2">The sequence shown here is derived from an EMBL/GenBank/DDBJ whole genome shotgun (WGS) entry which is preliminary data.</text>
</comment>
<dbReference type="Pfam" id="PF12511">
    <property type="entry name" value="DUF3716"/>
    <property type="match status" value="1"/>
</dbReference>
<feature type="region of interest" description="Disordered" evidence="1">
    <location>
        <begin position="272"/>
        <end position="306"/>
    </location>
</feature>